<feature type="compositionally biased region" description="Basic and acidic residues" evidence="1">
    <location>
        <begin position="1"/>
        <end position="11"/>
    </location>
</feature>
<dbReference type="AlphaFoldDB" id="A0AAE0WR25"/>
<feature type="compositionally biased region" description="Basic and acidic residues" evidence="1">
    <location>
        <begin position="142"/>
        <end position="154"/>
    </location>
</feature>
<name>A0AAE0WR25_9PEZI</name>
<comment type="caution">
    <text evidence="2">The sequence shown here is derived from an EMBL/GenBank/DDBJ whole genome shotgun (WGS) entry which is preliminary data.</text>
</comment>
<sequence>MVTTAPRRDSALEDTELAPPPPAPTQPQIRMGFSVPLAGAGLGAGVYHGPVTVNGGQPAWMWIPAPAPPAAPLPAHSAYNGPGTLVANGVIPSDGAVSTGGDKPGWNAAGPTGTDEKDGCGHKPPKKDENCVNPLREEEDDKNPSKEDEESPKK</sequence>
<protein>
    <submittedName>
        <fullName evidence="2">Uncharacterized protein</fullName>
    </submittedName>
</protein>
<evidence type="ECO:0000313" key="3">
    <source>
        <dbReference type="Proteomes" id="UP001274830"/>
    </source>
</evidence>
<reference evidence="2" key="1">
    <citation type="submission" date="2023-07" db="EMBL/GenBank/DDBJ databases">
        <title>Black Yeasts Isolated from many extreme environments.</title>
        <authorList>
            <person name="Coleine C."/>
            <person name="Stajich J.E."/>
            <person name="Selbmann L."/>
        </authorList>
    </citation>
    <scope>NUCLEOTIDE SEQUENCE</scope>
    <source>
        <strain evidence="2">CCFEE 5485</strain>
    </source>
</reference>
<dbReference type="EMBL" id="JAUTXT010000010">
    <property type="protein sequence ID" value="KAK3676449.1"/>
    <property type="molecule type" value="Genomic_DNA"/>
</dbReference>
<feature type="compositionally biased region" description="Basic and acidic residues" evidence="1">
    <location>
        <begin position="114"/>
        <end position="130"/>
    </location>
</feature>
<proteinExistence type="predicted"/>
<feature type="region of interest" description="Disordered" evidence="1">
    <location>
        <begin position="1"/>
        <end position="30"/>
    </location>
</feature>
<evidence type="ECO:0000313" key="2">
    <source>
        <dbReference type="EMBL" id="KAK3676449.1"/>
    </source>
</evidence>
<evidence type="ECO:0000256" key="1">
    <source>
        <dbReference type="SAM" id="MobiDB-lite"/>
    </source>
</evidence>
<keyword evidence="3" id="KW-1185">Reference proteome</keyword>
<feature type="region of interest" description="Disordered" evidence="1">
    <location>
        <begin position="78"/>
        <end position="154"/>
    </location>
</feature>
<organism evidence="2 3">
    <name type="scientific">Recurvomyces mirabilis</name>
    <dbReference type="NCBI Taxonomy" id="574656"/>
    <lineage>
        <taxon>Eukaryota</taxon>
        <taxon>Fungi</taxon>
        <taxon>Dikarya</taxon>
        <taxon>Ascomycota</taxon>
        <taxon>Pezizomycotina</taxon>
        <taxon>Dothideomycetes</taxon>
        <taxon>Dothideomycetidae</taxon>
        <taxon>Mycosphaerellales</taxon>
        <taxon>Teratosphaeriaceae</taxon>
        <taxon>Recurvomyces</taxon>
    </lineage>
</organism>
<dbReference type="Proteomes" id="UP001274830">
    <property type="component" value="Unassembled WGS sequence"/>
</dbReference>
<accession>A0AAE0WR25</accession>
<gene>
    <name evidence="2" type="ORF">LTR78_003725</name>
</gene>